<protein>
    <submittedName>
        <fullName evidence="1">Uncharacterized protein</fullName>
    </submittedName>
</protein>
<reference evidence="1 2" key="1">
    <citation type="submission" date="2023-07" db="EMBL/GenBank/DDBJ databases">
        <title>Genomic Encyclopedia of Type Strains, Phase IV (KMG-IV): sequencing the most valuable type-strain genomes for metagenomic binning, comparative biology and taxonomic classification.</title>
        <authorList>
            <person name="Goeker M."/>
        </authorList>
    </citation>
    <scope>NUCLEOTIDE SEQUENCE [LARGE SCALE GENOMIC DNA]</scope>
    <source>
        <strain evidence="1 2">DSM 3770</strain>
    </source>
</reference>
<gene>
    <name evidence="1" type="ORF">QOZ94_003675</name>
</gene>
<keyword evidence="2" id="KW-1185">Reference proteome</keyword>
<name>A0ABU0LI93_XANAG</name>
<proteinExistence type="predicted"/>
<dbReference type="EMBL" id="JAUSVY010000010">
    <property type="protein sequence ID" value="MDQ0506860.1"/>
    <property type="molecule type" value="Genomic_DNA"/>
</dbReference>
<sequence length="64" mass="6495">MSADAFGAMALMFGAVCPGETRPALAPAPRNDLRLSTAPRASGATAPVLRQVSLGATLASLLQR</sequence>
<comment type="caution">
    <text evidence="1">The sequence shown here is derived from an EMBL/GenBank/DDBJ whole genome shotgun (WGS) entry which is preliminary data.</text>
</comment>
<organism evidence="1 2">
    <name type="scientific">Xanthobacter agilis</name>
    <dbReference type="NCBI Taxonomy" id="47492"/>
    <lineage>
        <taxon>Bacteria</taxon>
        <taxon>Pseudomonadati</taxon>
        <taxon>Pseudomonadota</taxon>
        <taxon>Alphaproteobacteria</taxon>
        <taxon>Hyphomicrobiales</taxon>
        <taxon>Xanthobacteraceae</taxon>
        <taxon>Xanthobacter</taxon>
    </lineage>
</organism>
<evidence type="ECO:0000313" key="1">
    <source>
        <dbReference type="EMBL" id="MDQ0506860.1"/>
    </source>
</evidence>
<dbReference type="Proteomes" id="UP001241747">
    <property type="component" value="Unassembled WGS sequence"/>
</dbReference>
<accession>A0ABU0LI93</accession>
<evidence type="ECO:0000313" key="2">
    <source>
        <dbReference type="Proteomes" id="UP001241747"/>
    </source>
</evidence>
<dbReference type="RefSeq" id="WP_237345981.1">
    <property type="nucleotide sequence ID" value="NZ_JABWGX010000014.1"/>
</dbReference>